<evidence type="ECO:0000313" key="1">
    <source>
        <dbReference type="EMBL" id="MCH7413890.1"/>
    </source>
</evidence>
<organism evidence="1 2">
    <name type="scientific">Belliella alkalica</name>
    <dbReference type="NCBI Taxonomy" id="1730871"/>
    <lineage>
        <taxon>Bacteria</taxon>
        <taxon>Pseudomonadati</taxon>
        <taxon>Bacteroidota</taxon>
        <taxon>Cytophagia</taxon>
        <taxon>Cytophagales</taxon>
        <taxon>Cyclobacteriaceae</taxon>
        <taxon>Belliella</taxon>
    </lineage>
</organism>
<accession>A0ABS9VD73</accession>
<gene>
    <name evidence="1" type="ORF">MM213_10365</name>
</gene>
<name>A0ABS9VD73_9BACT</name>
<keyword evidence="2" id="KW-1185">Reference proteome</keyword>
<sequence length="116" mass="13418">MQETWKLKLLSTGKSKSIDIQKTLELEHKELGIFLSYYFKKEGALTENVKLKGEVNFRSELSGDFTLDFDLVHFNACLNIHDTAKDEMKINFELNNGQNELNLIGPYFPERGMDEI</sequence>
<evidence type="ECO:0000313" key="2">
    <source>
        <dbReference type="Proteomes" id="UP001165430"/>
    </source>
</evidence>
<reference evidence="1" key="1">
    <citation type="submission" date="2022-03" db="EMBL/GenBank/DDBJ databases">
        <title>De novo assembled genomes of Belliella spp. (Cyclobacteriaceae) strains.</title>
        <authorList>
            <person name="Szabo A."/>
            <person name="Korponai K."/>
            <person name="Felfoldi T."/>
        </authorList>
    </citation>
    <scope>NUCLEOTIDE SEQUENCE</scope>
    <source>
        <strain evidence="1">DSM 111903</strain>
    </source>
</reference>
<proteinExistence type="predicted"/>
<dbReference type="EMBL" id="JAKZGO010000007">
    <property type="protein sequence ID" value="MCH7413890.1"/>
    <property type="molecule type" value="Genomic_DNA"/>
</dbReference>
<dbReference type="Proteomes" id="UP001165430">
    <property type="component" value="Unassembled WGS sequence"/>
</dbReference>
<comment type="caution">
    <text evidence="1">The sequence shown here is derived from an EMBL/GenBank/DDBJ whole genome shotgun (WGS) entry which is preliminary data.</text>
</comment>
<protein>
    <submittedName>
        <fullName evidence="1">Uncharacterized protein</fullName>
    </submittedName>
</protein>
<dbReference type="RefSeq" id="WP_241412022.1">
    <property type="nucleotide sequence ID" value="NZ_JAKZGO010000007.1"/>
</dbReference>